<dbReference type="InParanoid" id="L5L615"/>
<organism evidence="2 3">
    <name type="scientific">Pteropus alecto</name>
    <name type="common">Black flying fox</name>
    <dbReference type="NCBI Taxonomy" id="9402"/>
    <lineage>
        <taxon>Eukaryota</taxon>
        <taxon>Metazoa</taxon>
        <taxon>Chordata</taxon>
        <taxon>Craniata</taxon>
        <taxon>Vertebrata</taxon>
        <taxon>Euteleostomi</taxon>
        <taxon>Mammalia</taxon>
        <taxon>Eutheria</taxon>
        <taxon>Laurasiatheria</taxon>
        <taxon>Chiroptera</taxon>
        <taxon>Yinpterochiroptera</taxon>
        <taxon>Pteropodoidea</taxon>
        <taxon>Pteropodidae</taxon>
        <taxon>Pteropodinae</taxon>
        <taxon>Pteropus</taxon>
    </lineage>
</organism>
<proteinExistence type="predicted"/>
<keyword evidence="3" id="KW-1185">Reference proteome</keyword>
<accession>L5L615</accession>
<dbReference type="Proteomes" id="UP000010552">
    <property type="component" value="Unassembled WGS sequence"/>
</dbReference>
<evidence type="ECO:0000313" key="3">
    <source>
        <dbReference type="Proteomes" id="UP000010552"/>
    </source>
</evidence>
<dbReference type="AlphaFoldDB" id="L5L615"/>
<sequence>MPLRTAGFCPPRSEQWAETDTTVPAEVTAVQDRDPGDCFALFPAPSPVRLPGDVQDRDPGDCFALGDAGRTRRRNGSL</sequence>
<feature type="region of interest" description="Disordered" evidence="1">
    <location>
        <begin position="1"/>
        <end position="20"/>
    </location>
</feature>
<reference evidence="3" key="1">
    <citation type="journal article" date="2013" name="Science">
        <title>Comparative analysis of bat genomes provides insight into the evolution of flight and immunity.</title>
        <authorList>
            <person name="Zhang G."/>
            <person name="Cowled C."/>
            <person name="Shi Z."/>
            <person name="Huang Z."/>
            <person name="Bishop-Lilly K.A."/>
            <person name="Fang X."/>
            <person name="Wynne J.W."/>
            <person name="Xiong Z."/>
            <person name="Baker M.L."/>
            <person name="Zhao W."/>
            <person name="Tachedjian M."/>
            <person name="Zhu Y."/>
            <person name="Zhou P."/>
            <person name="Jiang X."/>
            <person name="Ng J."/>
            <person name="Yang L."/>
            <person name="Wu L."/>
            <person name="Xiao J."/>
            <person name="Feng Y."/>
            <person name="Chen Y."/>
            <person name="Sun X."/>
            <person name="Zhang Y."/>
            <person name="Marsh G.A."/>
            <person name="Crameri G."/>
            <person name="Broder C.C."/>
            <person name="Frey K.G."/>
            <person name="Wang L.F."/>
            <person name="Wang J."/>
        </authorList>
    </citation>
    <scope>NUCLEOTIDE SEQUENCE [LARGE SCALE GENOMIC DNA]</scope>
</reference>
<dbReference type="EMBL" id="KB030271">
    <property type="protein sequence ID" value="ELK19072.1"/>
    <property type="molecule type" value="Genomic_DNA"/>
</dbReference>
<evidence type="ECO:0000313" key="2">
    <source>
        <dbReference type="EMBL" id="ELK19072.1"/>
    </source>
</evidence>
<protein>
    <submittedName>
        <fullName evidence="2">Uncharacterized protein</fullName>
    </submittedName>
</protein>
<gene>
    <name evidence="2" type="ORF">PAL_GLEAN10003753</name>
</gene>
<name>L5L615_PTEAL</name>
<evidence type="ECO:0000256" key="1">
    <source>
        <dbReference type="SAM" id="MobiDB-lite"/>
    </source>
</evidence>